<evidence type="ECO:0000313" key="2">
    <source>
        <dbReference type="EMBL" id="GBM09871.1"/>
    </source>
</evidence>
<sequence length="132" mass="14647">MRTGRARRTDYAHHSNNQINTHFPHSRNITNASNSSPRGATSSTSVVSSFSSNRTSTTKPVATRTNESHTINCIKTNTNKHALIPAIINKIPKFKPSVIHAQISQLFNSLTFQLILSFSRGLMESSRLLITK</sequence>
<protein>
    <submittedName>
        <fullName evidence="2">Uncharacterized protein</fullName>
    </submittedName>
</protein>
<name>A0A4Y2CZI8_ARAVE</name>
<organism evidence="2 3">
    <name type="scientific">Araneus ventricosus</name>
    <name type="common">Orbweaver spider</name>
    <name type="synonym">Epeira ventricosa</name>
    <dbReference type="NCBI Taxonomy" id="182803"/>
    <lineage>
        <taxon>Eukaryota</taxon>
        <taxon>Metazoa</taxon>
        <taxon>Ecdysozoa</taxon>
        <taxon>Arthropoda</taxon>
        <taxon>Chelicerata</taxon>
        <taxon>Arachnida</taxon>
        <taxon>Araneae</taxon>
        <taxon>Araneomorphae</taxon>
        <taxon>Entelegynae</taxon>
        <taxon>Araneoidea</taxon>
        <taxon>Araneidae</taxon>
        <taxon>Araneus</taxon>
    </lineage>
</organism>
<evidence type="ECO:0000313" key="3">
    <source>
        <dbReference type="Proteomes" id="UP000499080"/>
    </source>
</evidence>
<dbReference type="AlphaFoldDB" id="A0A4Y2CZI8"/>
<feature type="region of interest" description="Disordered" evidence="1">
    <location>
        <begin position="1"/>
        <end position="66"/>
    </location>
</feature>
<feature type="compositionally biased region" description="Polar residues" evidence="1">
    <location>
        <begin position="14"/>
        <end position="40"/>
    </location>
</feature>
<gene>
    <name evidence="2" type="ORF">AVEN_241200_1</name>
</gene>
<dbReference type="Proteomes" id="UP000499080">
    <property type="component" value="Unassembled WGS sequence"/>
</dbReference>
<accession>A0A4Y2CZI8</accession>
<keyword evidence="3" id="KW-1185">Reference proteome</keyword>
<dbReference type="EMBL" id="BGPR01000277">
    <property type="protein sequence ID" value="GBM09871.1"/>
    <property type="molecule type" value="Genomic_DNA"/>
</dbReference>
<comment type="caution">
    <text evidence="2">The sequence shown here is derived from an EMBL/GenBank/DDBJ whole genome shotgun (WGS) entry which is preliminary data.</text>
</comment>
<proteinExistence type="predicted"/>
<feature type="compositionally biased region" description="Low complexity" evidence="1">
    <location>
        <begin position="41"/>
        <end position="58"/>
    </location>
</feature>
<evidence type="ECO:0000256" key="1">
    <source>
        <dbReference type="SAM" id="MobiDB-lite"/>
    </source>
</evidence>
<reference evidence="2 3" key="1">
    <citation type="journal article" date="2019" name="Sci. Rep.">
        <title>Orb-weaving spider Araneus ventricosus genome elucidates the spidroin gene catalogue.</title>
        <authorList>
            <person name="Kono N."/>
            <person name="Nakamura H."/>
            <person name="Ohtoshi R."/>
            <person name="Moran D.A.P."/>
            <person name="Shinohara A."/>
            <person name="Yoshida Y."/>
            <person name="Fujiwara M."/>
            <person name="Mori M."/>
            <person name="Tomita M."/>
            <person name="Arakawa K."/>
        </authorList>
    </citation>
    <scope>NUCLEOTIDE SEQUENCE [LARGE SCALE GENOMIC DNA]</scope>
</reference>